<dbReference type="KEGG" id="amt:Amet_3431"/>
<proteinExistence type="predicted"/>
<dbReference type="OrthoDB" id="1954949at2"/>
<name>A6TTP1_ALKMQ</name>
<reference evidence="2" key="1">
    <citation type="journal article" date="2016" name="Genome Announc.">
        <title>Complete genome sequence of Alkaliphilus metalliredigens strain QYMF, an alkaliphilic and metal-reducing bacterium isolated from borax-contaminated leachate ponds.</title>
        <authorList>
            <person name="Hwang C."/>
            <person name="Copeland A."/>
            <person name="Lucas S."/>
            <person name="Lapidus A."/>
            <person name="Barry K."/>
            <person name="Detter J.C."/>
            <person name="Glavina Del Rio T."/>
            <person name="Hammon N."/>
            <person name="Israni S."/>
            <person name="Dalin E."/>
            <person name="Tice H."/>
            <person name="Pitluck S."/>
            <person name="Chertkov O."/>
            <person name="Brettin T."/>
            <person name="Bruce D."/>
            <person name="Han C."/>
            <person name="Schmutz J."/>
            <person name="Larimer F."/>
            <person name="Land M.L."/>
            <person name="Hauser L."/>
            <person name="Kyrpides N."/>
            <person name="Mikhailova N."/>
            <person name="Ye Q."/>
            <person name="Zhou J."/>
            <person name="Richardson P."/>
            <person name="Fields M.W."/>
        </authorList>
    </citation>
    <scope>NUCLEOTIDE SEQUENCE [LARGE SCALE GENOMIC DNA]</scope>
    <source>
        <strain evidence="2">QYMF</strain>
    </source>
</reference>
<sequence length="92" mass="10896">MKPKGRMYIDARQEKFQLGDAKQVIYIIKQVAEDHVKQRIYDCIGLHTLKIEVIPASEKVIVTYYENIISPSFMDYQFQLKKLDFKRVESLI</sequence>
<gene>
    <name evidence="1" type="ordered locus">Amet_3431</name>
</gene>
<organism evidence="1 2">
    <name type="scientific">Alkaliphilus metalliredigens (strain QYMF)</name>
    <dbReference type="NCBI Taxonomy" id="293826"/>
    <lineage>
        <taxon>Bacteria</taxon>
        <taxon>Bacillati</taxon>
        <taxon>Bacillota</taxon>
        <taxon>Clostridia</taxon>
        <taxon>Peptostreptococcales</taxon>
        <taxon>Natronincolaceae</taxon>
        <taxon>Alkaliphilus</taxon>
    </lineage>
</organism>
<evidence type="ECO:0000313" key="1">
    <source>
        <dbReference type="EMBL" id="ABR49559.1"/>
    </source>
</evidence>
<evidence type="ECO:0000313" key="2">
    <source>
        <dbReference type="Proteomes" id="UP000001572"/>
    </source>
</evidence>
<protein>
    <submittedName>
        <fullName evidence="1">Uncharacterized protein</fullName>
    </submittedName>
</protein>
<dbReference type="AlphaFoldDB" id="A6TTP1"/>
<keyword evidence="2" id="KW-1185">Reference proteome</keyword>
<dbReference type="eggNOG" id="ENOG5033GZG">
    <property type="taxonomic scope" value="Bacteria"/>
</dbReference>
<accession>A6TTP1</accession>
<dbReference type="EMBL" id="CP000724">
    <property type="protein sequence ID" value="ABR49559.1"/>
    <property type="molecule type" value="Genomic_DNA"/>
</dbReference>
<dbReference type="HOGENOM" id="CLU_2423699_0_0_9"/>
<dbReference type="STRING" id="293826.Amet_3431"/>
<dbReference type="Proteomes" id="UP000001572">
    <property type="component" value="Chromosome"/>
</dbReference>
<dbReference type="RefSeq" id="WP_012064522.1">
    <property type="nucleotide sequence ID" value="NC_009633.1"/>
</dbReference>